<name>A0AAW4LB93_9BACT</name>
<dbReference type="SMART" id="SM00388">
    <property type="entry name" value="HisKA"/>
    <property type="match status" value="1"/>
</dbReference>
<dbReference type="RefSeq" id="WP_214172060.1">
    <property type="nucleotide sequence ID" value="NZ_JAHCVJ010000005.1"/>
</dbReference>
<dbReference type="PROSITE" id="PS50110">
    <property type="entry name" value="RESPONSE_REGULATORY"/>
    <property type="match status" value="1"/>
</dbReference>
<dbReference type="Proteomes" id="UP000811899">
    <property type="component" value="Unassembled WGS sequence"/>
</dbReference>
<dbReference type="SUPFAM" id="SSF158472">
    <property type="entry name" value="HAMP domain-like"/>
    <property type="match status" value="1"/>
</dbReference>
<comment type="catalytic activity">
    <reaction evidence="1">
        <text>ATP + protein L-histidine = ADP + protein N-phospho-L-histidine.</text>
        <dbReference type="EC" id="2.7.13.3"/>
    </reaction>
</comment>
<keyword evidence="9" id="KW-0067">ATP-binding</keyword>
<protein>
    <recommendedName>
        <fullName evidence="3">histidine kinase</fullName>
        <ecNumber evidence="3">2.7.13.3</ecNumber>
    </recommendedName>
</protein>
<keyword evidence="11 13" id="KW-0472">Membrane</keyword>
<evidence type="ECO:0000259" key="16">
    <source>
        <dbReference type="PROSITE" id="PS50885"/>
    </source>
</evidence>
<dbReference type="PANTHER" id="PTHR43047">
    <property type="entry name" value="TWO-COMPONENT HISTIDINE PROTEIN KINASE"/>
    <property type="match status" value="1"/>
</dbReference>
<proteinExistence type="predicted"/>
<feature type="transmembrane region" description="Helical" evidence="13">
    <location>
        <begin position="31"/>
        <end position="48"/>
    </location>
</feature>
<dbReference type="CDD" id="cd16922">
    <property type="entry name" value="HATPase_EvgS-ArcB-TorS-like"/>
    <property type="match status" value="1"/>
</dbReference>
<feature type="domain" description="Histidine kinase" evidence="14">
    <location>
        <begin position="311"/>
        <end position="530"/>
    </location>
</feature>
<dbReference type="InterPro" id="IPR036890">
    <property type="entry name" value="HATPase_C_sf"/>
</dbReference>
<feature type="transmembrane region" description="Helical" evidence="13">
    <location>
        <begin position="195"/>
        <end position="218"/>
    </location>
</feature>
<evidence type="ECO:0000259" key="15">
    <source>
        <dbReference type="PROSITE" id="PS50110"/>
    </source>
</evidence>
<dbReference type="Pfam" id="PF02518">
    <property type="entry name" value="HATPase_c"/>
    <property type="match status" value="1"/>
</dbReference>
<dbReference type="Gene3D" id="1.10.287.130">
    <property type="match status" value="1"/>
</dbReference>
<comment type="caution">
    <text evidence="17">The sequence shown here is derived from an EMBL/GenBank/DDBJ whole genome shotgun (WGS) entry which is preliminary data.</text>
</comment>
<evidence type="ECO:0000256" key="4">
    <source>
        <dbReference type="ARBA" id="ARBA00022553"/>
    </source>
</evidence>
<feature type="domain" description="HAMP" evidence="16">
    <location>
        <begin position="219"/>
        <end position="271"/>
    </location>
</feature>
<dbReference type="InterPro" id="IPR036097">
    <property type="entry name" value="HisK_dim/P_sf"/>
</dbReference>
<feature type="domain" description="Response regulatory" evidence="15">
    <location>
        <begin position="555"/>
        <end position="671"/>
    </location>
</feature>
<dbReference type="PROSITE" id="PS50885">
    <property type="entry name" value="HAMP"/>
    <property type="match status" value="1"/>
</dbReference>
<dbReference type="InterPro" id="IPR001789">
    <property type="entry name" value="Sig_transdc_resp-reg_receiver"/>
</dbReference>
<keyword evidence="5" id="KW-0808">Transferase</keyword>
<dbReference type="Gene3D" id="3.30.565.10">
    <property type="entry name" value="Histidine kinase-like ATPase, C-terminal domain"/>
    <property type="match status" value="1"/>
</dbReference>
<dbReference type="Pfam" id="PF00512">
    <property type="entry name" value="HisKA"/>
    <property type="match status" value="1"/>
</dbReference>
<gene>
    <name evidence="17" type="ORF">KI809_13365</name>
</gene>
<evidence type="ECO:0000256" key="11">
    <source>
        <dbReference type="ARBA" id="ARBA00023136"/>
    </source>
</evidence>
<dbReference type="FunFam" id="3.30.565.10:FF:000010">
    <property type="entry name" value="Sensor histidine kinase RcsC"/>
    <property type="match status" value="1"/>
</dbReference>
<dbReference type="CDD" id="cd00082">
    <property type="entry name" value="HisKA"/>
    <property type="match status" value="1"/>
</dbReference>
<evidence type="ECO:0000256" key="6">
    <source>
        <dbReference type="ARBA" id="ARBA00022692"/>
    </source>
</evidence>
<dbReference type="EC" id="2.7.13.3" evidence="3"/>
<evidence type="ECO:0000256" key="2">
    <source>
        <dbReference type="ARBA" id="ARBA00004370"/>
    </source>
</evidence>
<evidence type="ECO:0000256" key="8">
    <source>
        <dbReference type="ARBA" id="ARBA00022777"/>
    </source>
</evidence>
<dbReference type="InterPro" id="IPR004358">
    <property type="entry name" value="Sig_transdc_His_kin-like_C"/>
</dbReference>
<dbReference type="FunFam" id="1.10.287.130:FF:000004">
    <property type="entry name" value="Ethylene receptor 1"/>
    <property type="match status" value="1"/>
</dbReference>
<dbReference type="SMART" id="SM00448">
    <property type="entry name" value="REC"/>
    <property type="match status" value="1"/>
</dbReference>
<keyword evidence="10 13" id="KW-1133">Transmembrane helix</keyword>
<evidence type="ECO:0000256" key="5">
    <source>
        <dbReference type="ARBA" id="ARBA00022679"/>
    </source>
</evidence>
<keyword evidence="7" id="KW-0547">Nucleotide-binding</keyword>
<dbReference type="InterPro" id="IPR011006">
    <property type="entry name" value="CheY-like_superfamily"/>
</dbReference>
<dbReference type="InterPro" id="IPR003594">
    <property type="entry name" value="HATPase_dom"/>
</dbReference>
<evidence type="ECO:0000256" key="10">
    <source>
        <dbReference type="ARBA" id="ARBA00022989"/>
    </source>
</evidence>
<dbReference type="SUPFAM" id="SSF47384">
    <property type="entry name" value="Homodimeric domain of signal transducing histidine kinase"/>
    <property type="match status" value="1"/>
</dbReference>
<evidence type="ECO:0000256" key="13">
    <source>
        <dbReference type="SAM" id="Phobius"/>
    </source>
</evidence>
<dbReference type="PRINTS" id="PR00344">
    <property type="entry name" value="BCTRLSENSOR"/>
</dbReference>
<dbReference type="InterPro" id="IPR003660">
    <property type="entry name" value="HAMP_dom"/>
</dbReference>
<keyword evidence="4 12" id="KW-0597">Phosphoprotein</keyword>
<dbReference type="GO" id="GO:0000155">
    <property type="term" value="F:phosphorelay sensor kinase activity"/>
    <property type="evidence" value="ECO:0007669"/>
    <property type="project" value="InterPro"/>
</dbReference>
<dbReference type="Pfam" id="PF00072">
    <property type="entry name" value="Response_reg"/>
    <property type="match status" value="1"/>
</dbReference>
<dbReference type="Gene3D" id="6.10.340.10">
    <property type="match status" value="1"/>
</dbReference>
<evidence type="ECO:0000256" key="9">
    <source>
        <dbReference type="ARBA" id="ARBA00022840"/>
    </source>
</evidence>
<evidence type="ECO:0000259" key="14">
    <source>
        <dbReference type="PROSITE" id="PS50109"/>
    </source>
</evidence>
<dbReference type="CDD" id="cd06225">
    <property type="entry name" value="HAMP"/>
    <property type="match status" value="1"/>
</dbReference>
<keyword evidence="6 13" id="KW-0812">Transmembrane</keyword>
<accession>A0AAW4LB93</accession>
<dbReference type="Gene3D" id="3.40.50.2300">
    <property type="match status" value="1"/>
</dbReference>
<keyword evidence="18" id="KW-1185">Reference proteome</keyword>
<dbReference type="AlphaFoldDB" id="A0AAW4LB93"/>
<evidence type="ECO:0000256" key="7">
    <source>
        <dbReference type="ARBA" id="ARBA00022741"/>
    </source>
</evidence>
<dbReference type="GO" id="GO:0016020">
    <property type="term" value="C:membrane"/>
    <property type="evidence" value="ECO:0007669"/>
    <property type="project" value="UniProtKB-SubCell"/>
</dbReference>
<dbReference type="SUPFAM" id="SSF52172">
    <property type="entry name" value="CheY-like"/>
    <property type="match status" value="1"/>
</dbReference>
<dbReference type="SMART" id="SM00387">
    <property type="entry name" value="HATPase_c"/>
    <property type="match status" value="1"/>
</dbReference>
<dbReference type="PROSITE" id="PS50109">
    <property type="entry name" value="HIS_KIN"/>
    <property type="match status" value="1"/>
</dbReference>
<dbReference type="InterPro" id="IPR003661">
    <property type="entry name" value="HisK_dim/P_dom"/>
</dbReference>
<keyword evidence="8" id="KW-0418">Kinase</keyword>
<dbReference type="SUPFAM" id="SSF55874">
    <property type="entry name" value="ATPase domain of HSP90 chaperone/DNA topoisomerase II/histidine kinase"/>
    <property type="match status" value="1"/>
</dbReference>
<dbReference type="GO" id="GO:0005524">
    <property type="term" value="F:ATP binding"/>
    <property type="evidence" value="ECO:0007669"/>
    <property type="project" value="UniProtKB-KW"/>
</dbReference>
<evidence type="ECO:0000256" key="1">
    <source>
        <dbReference type="ARBA" id="ARBA00000085"/>
    </source>
</evidence>
<dbReference type="InterPro" id="IPR005467">
    <property type="entry name" value="His_kinase_dom"/>
</dbReference>
<evidence type="ECO:0000313" key="17">
    <source>
        <dbReference type="EMBL" id="MBT0665289.1"/>
    </source>
</evidence>
<comment type="subcellular location">
    <subcellularLocation>
        <location evidence="2">Membrane</location>
    </subcellularLocation>
</comment>
<dbReference type="CDD" id="cd17546">
    <property type="entry name" value="REC_hyHK_CKI1_RcsC-like"/>
    <property type="match status" value="1"/>
</dbReference>
<reference evidence="17 18" key="1">
    <citation type="submission" date="2021-05" db="EMBL/GenBank/DDBJ databases">
        <title>The draft genome of Geobacter pelophilus DSM 12255.</title>
        <authorList>
            <person name="Xu Z."/>
            <person name="Masuda Y."/>
            <person name="Itoh H."/>
            <person name="Senoo K."/>
        </authorList>
    </citation>
    <scope>NUCLEOTIDE SEQUENCE [LARGE SCALE GENOMIC DNA]</scope>
    <source>
        <strain evidence="17 18">DSM 12255</strain>
    </source>
</reference>
<evidence type="ECO:0000256" key="3">
    <source>
        <dbReference type="ARBA" id="ARBA00012438"/>
    </source>
</evidence>
<evidence type="ECO:0000313" key="18">
    <source>
        <dbReference type="Proteomes" id="UP000811899"/>
    </source>
</evidence>
<organism evidence="17 18">
    <name type="scientific">Geoanaerobacter pelophilus</name>
    <dbReference type="NCBI Taxonomy" id="60036"/>
    <lineage>
        <taxon>Bacteria</taxon>
        <taxon>Pseudomonadati</taxon>
        <taxon>Thermodesulfobacteriota</taxon>
        <taxon>Desulfuromonadia</taxon>
        <taxon>Geobacterales</taxon>
        <taxon>Geobacteraceae</taxon>
        <taxon>Geoanaerobacter</taxon>
    </lineage>
</organism>
<evidence type="ECO:0000256" key="12">
    <source>
        <dbReference type="PROSITE-ProRule" id="PRU00169"/>
    </source>
</evidence>
<sequence length="777" mass="87250">MTGPQHSNDPMPGQRRNRFKALVPLTFKGQALLFLFPMIIIISLIYTLESISTERKILRNEIIEKGETVAALAAGNAELSLLSENIEQLRSSARSVMAIKDIAFVSFLTTRAEVLLHEGKRHPVGTLLDKASTLAPSFSEHDDFFEFMVPVFTVKASEGFFLLEGNESTPTVREQIGWVRIGLSKEVMSKSERQIIIRGALLAVAFSTAGVLLLYLFITLASRPLYTLINAVKEIQEGEHPEVSVNSPKSEIGKLSTEFNRMSRAIKEREDELKRHRDHLEDLVAERTTELTLAKEQAESANRAKSDFLSSMSHELRTPLNAILGYAQILKRQENLNETQQQQLEIMRSSGEHLLMLINDILDVGKIEACKMDIDEAPFDLPALVRQVFNLTKLQAEEKELRFLYEATTTLPQYVKGDERKLRQILLNLLSNAVKYTRKGGITLRVAYDYAEDGILRCEVTDTGVGIPQEKLETIFDRFTQLATNRQVREGTGLGLNITKRLLTLMHGTITVESKIGTGSTFLMELPLPQVLEMEITPYKLQQQSIVGYYGERKSILVADDNINNTSVLVSLLEPLGFVVSTAENGRYALQSALSHSPDLVIMDLVMPDIDGFEAARAIRKTPELSGTKIIGASATVTDSAYKEDFMSICDAFVTKPIQMDLLLERIREQLAIEWNVVKPDFQTSQYVAPGEDEPTTQEIPSPDGLEEVYELALLGDVRKIQAWAAQLAIDEPQYRFFAERILELAGSYRTKAILALLKEYMEKTRECRHEDNCTPS</sequence>
<dbReference type="EMBL" id="JAHCVJ010000005">
    <property type="protein sequence ID" value="MBT0665289.1"/>
    <property type="molecule type" value="Genomic_DNA"/>
</dbReference>
<feature type="modified residue" description="4-aspartylphosphate" evidence="12">
    <location>
        <position position="604"/>
    </location>
</feature>